<keyword evidence="11" id="KW-1185">Reference proteome</keyword>
<feature type="binding site" evidence="8">
    <location>
        <position position="98"/>
    </location>
    <ligand>
        <name>Mg(2+)</name>
        <dbReference type="ChEBI" id="CHEBI:18420"/>
    </ligand>
</feature>
<dbReference type="PANTHER" id="PTHR33653:SF1">
    <property type="entry name" value="RIBONUCLEASE VAPC2"/>
    <property type="match status" value="1"/>
</dbReference>
<dbReference type="InterPro" id="IPR050556">
    <property type="entry name" value="Type_II_TA_system_RNase"/>
</dbReference>
<evidence type="ECO:0000313" key="11">
    <source>
        <dbReference type="Proteomes" id="UP000281708"/>
    </source>
</evidence>
<evidence type="ECO:0000256" key="8">
    <source>
        <dbReference type="HAMAP-Rule" id="MF_00265"/>
    </source>
</evidence>
<dbReference type="RefSeq" id="WP_121805595.1">
    <property type="nucleotide sequence ID" value="NZ_RDBE01000006.1"/>
</dbReference>
<dbReference type="CDD" id="cd09871">
    <property type="entry name" value="PIN_MtVapC28-VapC30-like"/>
    <property type="match status" value="1"/>
</dbReference>
<dbReference type="Gene3D" id="3.40.50.1010">
    <property type="entry name" value="5'-nuclease"/>
    <property type="match status" value="1"/>
</dbReference>
<proteinExistence type="inferred from homology"/>
<dbReference type="EC" id="3.1.-.-" evidence="8"/>
<keyword evidence="6 8" id="KW-0460">Magnesium</keyword>
<dbReference type="Proteomes" id="UP000281708">
    <property type="component" value="Unassembled WGS sequence"/>
</dbReference>
<evidence type="ECO:0000256" key="4">
    <source>
        <dbReference type="ARBA" id="ARBA00022723"/>
    </source>
</evidence>
<keyword evidence="3 8" id="KW-0540">Nuclease</keyword>
<dbReference type="GO" id="GO:0004540">
    <property type="term" value="F:RNA nuclease activity"/>
    <property type="evidence" value="ECO:0007669"/>
    <property type="project" value="InterPro"/>
</dbReference>
<organism evidence="10 11">
    <name type="scientific">Nocardioides mangrovicus</name>
    <dbReference type="NCBI Taxonomy" id="2478913"/>
    <lineage>
        <taxon>Bacteria</taxon>
        <taxon>Bacillati</taxon>
        <taxon>Actinomycetota</taxon>
        <taxon>Actinomycetes</taxon>
        <taxon>Propionibacteriales</taxon>
        <taxon>Nocardioidaceae</taxon>
        <taxon>Nocardioides</taxon>
    </lineage>
</organism>
<comment type="function">
    <text evidence="8">Toxic component of a toxin-antitoxin (TA) system. An RNase.</text>
</comment>
<keyword evidence="8" id="KW-0800">Toxin</keyword>
<gene>
    <name evidence="8" type="primary">vapC</name>
    <name evidence="10" type="ORF">D9V37_08050</name>
</gene>
<accession>A0A3L8P398</accession>
<dbReference type="Pfam" id="PF01850">
    <property type="entry name" value="PIN"/>
    <property type="match status" value="1"/>
</dbReference>
<dbReference type="GO" id="GO:0016787">
    <property type="term" value="F:hydrolase activity"/>
    <property type="evidence" value="ECO:0007669"/>
    <property type="project" value="UniProtKB-KW"/>
</dbReference>
<dbReference type="PANTHER" id="PTHR33653">
    <property type="entry name" value="RIBONUCLEASE VAPC2"/>
    <property type="match status" value="1"/>
</dbReference>
<reference evidence="10 11" key="1">
    <citation type="submission" date="2018-10" db="EMBL/GenBank/DDBJ databases">
        <title>Marmoricola sp. 4Q3S-7 whole genome shotgun sequence.</title>
        <authorList>
            <person name="Li F."/>
        </authorList>
    </citation>
    <scope>NUCLEOTIDE SEQUENCE [LARGE SCALE GENOMIC DNA]</scope>
    <source>
        <strain evidence="10 11">4Q3S-7</strain>
    </source>
</reference>
<dbReference type="AlphaFoldDB" id="A0A3L8P398"/>
<dbReference type="GO" id="GO:0090729">
    <property type="term" value="F:toxin activity"/>
    <property type="evidence" value="ECO:0007669"/>
    <property type="project" value="UniProtKB-KW"/>
</dbReference>
<evidence type="ECO:0000256" key="1">
    <source>
        <dbReference type="ARBA" id="ARBA00001946"/>
    </source>
</evidence>
<keyword evidence="5 8" id="KW-0378">Hydrolase</keyword>
<dbReference type="GO" id="GO:0000287">
    <property type="term" value="F:magnesium ion binding"/>
    <property type="evidence" value="ECO:0007669"/>
    <property type="project" value="UniProtKB-UniRule"/>
</dbReference>
<comment type="similarity">
    <text evidence="7 8">Belongs to the PINc/VapC protein family.</text>
</comment>
<comment type="cofactor">
    <cofactor evidence="1 8">
        <name>Mg(2+)</name>
        <dbReference type="ChEBI" id="CHEBI:18420"/>
    </cofactor>
</comment>
<dbReference type="InterPro" id="IPR022907">
    <property type="entry name" value="VapC_family"/>
</dbReference>
<evidence type="ECO:0000256" key="5">
    <source>
        <dbReference type="ARBA" id="ARBA00022801"/>
    </source>
</evidence>
<evidence type="ECO:0000313" key="10">
    <source>
        <dbReference type="EMBL" id="RLV49830.1"/>
    </source>
</evidence>
<dbReference type="InterPro" id="IPR002716">
    <property type="entry name" value="PIN_dom"/>
</dbReference>
<name>A0A3L8P398_9ACTN</name>
<keyword evidence="2 8" id="KW-1277">Toxin-antitoxin system</keyword>
<feature type="binding site" evidence="8">
    <location>
        <position position="4"/>
    </location>
    <ligand>
        <name>Mg(2+)</name>
        <dbReference type="ChEBI" id="CHEBI:18420"/>
    </ligand>
</feature>
<keyword evidence="4 8" id="KW-0479">Metal-binding</keyword>
<evidence type="ECO:0000256" key="2">
    <source>
        <dbReference type="ARBA" id="ARBA00022649"/>
    </source>
</evidence>
<feature type="domain" description="PIN" evidence="9">
    <location>
        <begin position="1"/>
        <end position="123"/>
    </location>
</feature>
<dbReference type="InterPro" id="IPR029060">
    <property type="entry name" value="PIN-like_dom_sf"/>
</dbReference>
<evidence type="ECO:0000256" key="7">
    <source>
        <dbReference type="ARBA" id="ARBA00038093"/>
    </source>
</evidence>
<dbReference type="HAMAP" id="MF_00265">
    <property type="entry name" value="VapC_Nob1"/>
    <property type="match status" value="1"/>
</dbReference>
<dbReference type="SUPFAM" id="SSF88723">
    <property type="entry name" value="PIN domain-like"/>
    <property type="match status" value="1"/>
</dbReference>
<protein>
    <recommendedName>
        <fullName evidence="8">Ribonuclease VapC</fullName>
        <shortName evidence="8">RNase VapC</shortName>
        <ecNumber evidence="8">3.1.-.-</ecNumber>
    </recommendedName>
    <alternativeName>
        <fullName evidence="8">Toxin VapC</fullName>
    </alternativeName>
</protein>
<evidence type="ECO:0000256" key="3">
    <source>
        <dbReference type="ARBA" id="ARBA00022722"/>
    </source>
</evidence>
<evidence type="ECO:0000259" key="9">
    <source>
        <dbReference type="Pfam" id="PF01850"/>
    </source>
</evidence>
<dbReference type="EMBL" id="RDBE01000006">
    <property type="protein sequence ID" value="RLV49830.1"/>
    <property type="molecule type" value="Genomic_DNA"/>
</dbReference>
<comment type="caution">
    <text evidence="10">The sequence shown here is derived from an EMBL/GenBank/DDBJ whole genome shotgun (WGS) entry which is preliminary data.</text>
</comment>
<dbReference type="OrthoDB" id="32625at2"/>
<sequence>MIVDSSAIVAMARDEPECDVFAAALLGSRARMSAASLAECGIVLDAQGPATRQRLDELLDELQIDVAPFTAEQARIARFAYRRYGKGSGSPARLNLGDCFSYALASVAGEPLLFKGENFTHTDVLPAL</sequence>
<evidence type="ECO:0000256" key="6">
    <source>
        <dbReference type="ARBA" id="ARBA00022842"/>
    </source>
</evidence>